<keyword evidence="2" id="KW-0238">DNA-binding</keyword>
<dbReference type="Gene3D" id="2.60.120.10">
    <property type="entry name" value="Jelly Rolls"/>
    <property type="match status" value="1"/>
</dbReference>
<sequence>MNRIDSLQIGHSHVKVHDFSIKREITDDVNVEVNFSHRHFFYAIYWIHEGNGIHVIDFEEYNIQPDRIFFVKPEQIHFLCPEGKIRYSALQFTDDFIIPYSTDIQATMAVYKDLDKYEKKRIETLFDQIYTESNANLANSTAVIQSEMHTLLLEFKRIGKCDSRISTIPEVLNRYKTLVDSYFVKERQVQSYAYKLGVSPNYLNILAKKHLGKSALEIINERVLLETKRLLLRTDFEISEIAYRLGFNELSYFSRFFKRNTGITPHEFKNMMNKMYQK</sequence>
<dbReference type="InterPro" id="IPR014710">
    <property type="entry name" value="RmlC-like_jellyroll"/>
</dbReference>
<dbReference type="GO" id="GO:0043565">
    <property type="term" value="F:sequence-specific DNA binding"/>
    <property type="evidence" value="ECO:0007669"/>
    <property type="project" value="InterPro"/>
</dbReference>
<dbReference type="SUPFAM" id="SSF51215">
    <property type="entry name" value="Regulatory protein AraC"/>
    <property type="match status" value="1"/>
</dbReference>
<dbReference type="SMART" id="SM00342">
    <property type="entry name" value="HTH_ARAC"/>
    <property type="match status" value="1"/>
</dbReference>
<dbReference type="PANTHER" id="PTHR43280:SF32">
    <property type="entry name" value="TRANSCRIPTIONAL REGULATORY PROTEIN"/>
    <property type="match status" value="1"/>
</dbReference>
<evidence type="ECO:0000256" key="2">
    <source>
        <dbReference type="ARBA" id="ARBA00023125"/>
    </source>
</evidence>
<dbReference type="PRINTS" id="PR00032">
    <property type="entry name" value="HTHARAC"/>
</dbReference>
<accession>A0A948TCQ4</accession>
<reference evidence="5" key="2">
    <citation type="submission" date="2021-04" db="EMBL/GenBank/DDBJ databases">
        <authorList>
            <person name="Gilroy R."/>
        </authorList>
    </citation>
    <scope>NUCLEOTIDE SEQUENCE</scope>
    <source>
        <strain evidence="5">G4-2901</strain>
    </source>
</reference>
<evidence type="ECO:0000313" key="6">
    <source>
        <dbReference type="Proteomes" id="UP000783796"/>
    </source>
</evidence>
<dbReference type="Proteomes" id="UP000783796">
    <property type="component" value="Unassembled WGS sequence"/>
</dbReference>
<gene>
    <name evidence="5" type="ORF">H9777_09430</name>
</gene>
<proteinExistence type="predicted"/>
<name>A0A948TCQ4_9BACT</name>
<keyword evidence="3" id="KW-0804">Transcription</keyword>
<dbReference type="PANTHER" id="PTHR43280">
    <property type="entry name" value="ARAC-FAMILY TRANSCRIPTIONAL REGULATOR"/>
    <property type="match status" value="1"/>
</dbReference>
<feature type="domain" description="HTH araC/xylS-type" evidence="4">
    <location>
        <begin position="173"/>
        <end position="271"/>
    </location>
</feature>
<dbReference type="AlphaFoldDB" id="A0A948TCQ4"/>
<protein>
    <submittedName>
        <fullName evidence="5">AraC family transcriptional regulator</fullName>
    </submittedName>
</protein>
<dbReference type="GO" id="GO:0003700">
    <property type="term" value="F:DNA-binding transcription factor activity"/>
    <property type="evidence" value="ECO:0007669"/>
    <property type="project" value="InterPro"/>
</dbReference>
<evidence type="ECO:0000256" key="1">
    <source>
        <dbReference type="ARBA" id="ARBA00023015"/>
    </source>
</evidence>
<comment type="caution">
    <text evidence="5">The sequence shown here is derived from an EMBL/GenBank/DDBJ whole genome shotgun (WGS) entry which is preliminary data.</text>
</comment>
<dbReference type="Pfam" id="PF12833">
    <property type="entry name" value="HTH_18"/>
    <property type="match status" value="1"/>
</dbReference>
<dbReference type="InterPro" id="IPR037923">
    <property type="entry name" value="HTH-like"/>
</dbReference>
<dbReference type="SUPFAM" id="SSF46689">
    <property type="entry name" value="Homeodomain-like"/>
    <property type="match status" value="1"/>
</dbReference>
<keyword evidence="1" id="KW-0805">Transcription regulation</keyword>
<evidence type="ECO:0000256" key="3">
    <source>
        <dbReference type="ARBA" id="ARBA00023163"/>
    </source>
</evidence>
<organism evidence="5 6">
    <name type="scientific">Candidatus Phocaeicola faecigallinarum</name>
    <dbReference type="NCBI Taxonomy" id="2838732"/>
    <lineage>
        <taxon>Bacteria</taxon>
        <taxon>Pseudomonadati</taxon>
        <taxon>Bacteroidota</taxon>
        <taxon>Bacteroidia</taxon>
        <taxon>Bacteroidales</taxon>
        <taxon>Bacteroidaceae</taxon>
        <taxon>Phocaeicola</taxon>
    </lineage>
</organism>
<dbReference type="Gene3D" id="1.10.10.60">
    <property type="entry name" value="Homeodomain-like"/>
    <property type="match status" value="1"/>
</dbReference>
<dbReference type="PROSITE" id="PS01124">
    <property type="entry name" value="HTH_ARAC_FAMILY_2"/>
    <property type="match status" value="1"/>
</dbReference>
<dbReference type="InterPro" id="IPR009057">
    <property type="entry name" value="Homeodomain-like_sf"/>
</dbReference>
<dbReference type="Pfam" id="PF02311">
    <property type="entry name" value="AraC_binding"/>
    <property type="match status" value="1"/>
</dbReference>
<evidence type="ECO:0000313" key="5">
    <source>
        <dbReference type="EMBL" id="MBU3838509.1"/>
    </source>
</evidence>
<dbReference type="EMBL" id="JAHLFW010000079">
    <property type="protein sequence ID" value="MBU3838509.1"/>
    <property type="molecule type" value="Genomic_DNA"/>
</dbReference>
<dbReference type="InterPro" id="IPR003313">
    <property type="entry name" value="AraC-bd"/>
</dbReference>
<dbReference type="InterPro" id="IPR018060">
    <property type="entry name" value="HTH_AraC"/>
</dbReference>
<dbReference type="InterPro" id="IPR020449">
    <property type="entry name" value="Tscrpt_reg_AraC-type_HTH"/>
</dbReference>
<evidence type="ECO:0000259" key="4">
    <source>
        <dbReference type="PROSITE" id="PS01124"/>
    </source>
</evidence>
<reference evidence="5" key="1">
    <citation type="journal article" date="2021" name="PeerJ">
        <title>Extensive microbial diversity within the chicken gut microbiome revealed by metagenomics and culture.</title>
        <authorList>
            <person name="Gilroy R."/>
            <person name="Ravi A."/>
            <person name="Getino M."/>
            <person name="Pursley I."/>
            <person name="Horton D.L."/>
            <person name="Alikhan N.F."/>
            <person name="Baker D."/>
            <person name="Gharbi K."/>
            <person name="Hall N."/>
            <person name="Watson M."/>
            <person name="Adriaenssens E.M."/>
            <person name="Foster-Nyarko E."/>
            <person name="Jarju S."/>
            <person name="Secka A."/>
            <person name="Antonio M."/>
            <person name="Oren A."/>
            <person name="Chaudhuri R.R."/>
            <person name="La Ragione R."/>
            <person name="Hildebrand F."/>
            <person name="Pallen M.J."/>
        </authorList>
    </citation>
    <scope>NUCLEOTIDE SEQUENCE</scope>
    <source>
        <strain evidence="5">G4-2901</strain>
    </source>
</reference>